<keyword evidence="4" id="KW-0067">ATP-binding</keyword>
<dbReference type="STRING" id="1314781.A0A165CLQ6"/>
<dbReference type="Proteomes" id="UP000077266">
    <property type="component" value="Unassembled WGS sequence"/>
</dbReference>
<dbReference type="Gene3D" id="3.40.50.300">
    <property type="entry name" value="P-loop containing nucleotide triphosphate hydrolases"/>
    <property type="match status" value="2"/>
</dbReference>
<evidence type="ECO:0000256" key="6">
    <source>
        <dbReference type="ARBA" id="ARBA00034617"/>
    </source>
</evidence>
<dbReference type="PROSITE" id="PS00690">
    <property type="entry name" value="DEAH_ATP_HELICASE"/>
    <property type="match status" value="1"/>
</dbReference>
<dbReference type="SMART" id="SM00487">
    <property type="entry name" value="DEXDc"/>
    <property type="match status" value="1"/>
</dbReference>
<dbReference type="OrthoDB" id="2499463at2759"/>
<name>A0A165CLQ6_EXIGL</name>
<evidence type="ECO:0000256" key="1">
    <source>
        <dbReference type="ARBA" id="ARBA00005446"/>
    </source>
</evidence>
<dbReference type="GO" id="GO:0003677">
    <property type="term" value="F:DNA binding"/>
    <property type="evidence" value="ECO:0007669"/>
    <property type="project" value="UniProtKB-KW"/>
</dbReference>
<organism evidence="11 12">
    <name type="scientific">Exidia glandulosa HHB12029</name>
    <dbReference type="NCBI Taxonomy" id="1314781"/>
    <lineage>
        <taxon>Eukaryota</taxon>
        <taxon>Fungi</taxon>
        <taxon>Dikarya</taxon>
        <taxon>Basidiomycota</taxon>
        <taxon>Agaricomycotina</taxon>
        <taxon>Agaricomycetes</taxon>
        <taxon>Auriculariales</taxon>
        <taxon>Exidiaceae</taxon>
        <taxon>Exidia</taxon>
    </lineage>
</organism>
<dbReference type="PANTHER" id="PTHR13710:SF154">
    <property type="entry name" value="RECQ HELICASE, PUTATIVE (AFU_ORTHOLOGUE AFUA_6G14720)-RELATED"/>
    <property type="match status" value="1"/>
</dbReference>
<dbReference type="Pfam" id="PF00271">
    <property type="entry name" value="Helicase_C"/>
    <property type="match status" value="1"/>
</dbReference>
<evidence type="ECO:0000313" key="11">
    <source>
        <dbReference type="EMBL" id="KZV82701.1"/>
    </source>
</evidence>
<dbReference type="GO" id="GO:0009378">
    <property type="term" value="F:four-way junction helicase activity"/>
    <property type="evidence" value="ECO:0007669"/>
    <property type="project" value="TreeGrafter"/>
</dbReference>
<sequence length="690" mass="77033">MAIPRKTPVIPRITLEQHRQHAQAVFGKLPCKIQAKVSIAQMEGKHVVFVSGTGTGKTYTFWLPLIHDKDSIIVVISPLNVLASKQAEELSALEAAGIKAIALDAESCSEQNIADVTKGVYRVIIMPPELVNDARLSRVWNNTRFTSRLARLVFDEAHCLSEWGRSFRAAYVDAAKIRWRLPDHVRLYLASATMPEEVLNDCMRIAGLSHADATIVQCSNDRPNISLTVRPMKYSQTSLADLAFIIPREGDGFTKPRKFMVFCNARKETERVGQYLRKRIGPELQDKVVWFHSGMSKEFRAEKFEQFKRGELWGLACTDAAGMGLDVPDIELVVQWKATPSLCTLMQRFGRAARDPMLEGEGILIVEKSYIRDGKTKKRKRPSATHDKDDDTGAASSGSEASDAENEAVSGSNVEATLRPSVSTPSAPRAASSAHGRPKKRRKIEVQPPMDRFINPCACRRGVSNNYFGNDKVAAQEPCCPRCAPRAVRVCCDICCPSKFTVPALDPRDIPERQKRRKKARFEQYTRSDDEKVLERKLRELRIEYGQTVFGARGWAAEAFLQHALKTVDDLRYHTTWVFSDEYGQVLVDAVLHAVPLPPEPIPPPPPTAPPATPLGILGNITNTSAQAVAKKTRKKMKCGKCSMLGHNRTSASFLYFSLTVFQSQTETAPAHQRQHLRSWPTGPLLQRRP</sequence>
<reference evidence="11 12" key="1">
    <citation type="journal article" date="2016" name="Mol. Biol. Evol.">
        <title>Comparative Genomics of Early-Diverging Mushroom-Forming Fungi Provides Insights into the Origins of Lignocellulose Decay Capabilities.</title>
        <authorList>
            <person name="Nagy L.G."/>
            <person name="Riley R."/>
            <person name="Tritt A."/>
            <person name="Adam C."/>
            <person name="Daum C."/>
            <person name="Floudas D."/>
            <person name="Sun H."/>
            <person name="Yadav J.S."/>
            <person name="Pangilinan J."/>
            <person name="Larsson K.H."/>
            <person name="Matsuura K."/>
            <person name="Barry K."/>
            <person name="Labutti K."/>
            <person name="Kuo R."/>
            <person name="Ohm R.A."/>
            <person name="Bhattacharya S.S."/>
            <person name="Shirouzu T."/>
            <person name="Yoshinaga Y."/>
            <person name="Martin F.M."/>
            <person name="Grigoriev I.V."/>
            <person name="Hibbett D.S."/>
        </authorList>
    </citation>
    <scope>NUCLEOTIDE SEQUENCE [LARGE SCALE GENOMIC DNA]</scope>
    <source>
        <strain evidence="11 12">HHB12029</strain>
    </source>
</reference>
<dbReference type="GO" id="GO:0005737">
    <property type="term" value="C:cytoplasm"/>
    <property type="evidence" value="ECO:0007669"/>
    <property type="project" value="TreeGrafter"/>
</dbReference>
<evidence type="ECO:0000256" key="3">
    <source>
        <dbReference type="ARBA" id="ARBA00022801"/>
    </source>
</evidence>
<keyword evidence="3 11" id="KW-0378">Hydrolase</keyword>
<dbReference type="AlphaFoldDB" id="A0A165CLQ6"/>
<dbReference type="EMBL" id="KV426308">
    <property type="protein sequence ID" value="KZV82701.1"/>
    <property type="molecule type" value="Genomic_DNA"/>
</dbReference>
<evidence type="ECO:0000259" key="9">
    <source>
        <dbReference type="PROSITE" id="PS51192"/>
    </source>
</evidence>
<protein>
    <recommendedName>
        <fullName evidence="7">DNA 3'-5' helicase</fullName>
        <ecNumber evidence="7">5.6.2.4</ecNumber>
    </recommendedName>
</protein>
<dbReference type="InterPro" id="IPR014001">
    <property type="entry name" value="Helicase_ATP-bd"/>
</dbReference>
<evidence type="ECO:0000256" key="4">
    <source>
        <dbReference type="ARBA" id="ARBA00022840"/>
    </source>
</evidence>
<dbReference type="PROSITE" id="PS51192">
    <property type="entry name" value="HELICASE_ATP_BIND_1"/>
    <property type="match status" value="1"/>
</dbReference>
<feature type="region of interest" description="Disordered" evidence="8">
    <location>
        <begin position="375"/>
        <end position="447"/>
    </location>
</feature>
<dbReference type="EC" id="5.6.2.4" evidence="7"/>
<dbReference type="InterPro" id="IPR002464">
    <property type="entry name" value="DNA/RNA_helicase_DEAH_CS"/>
</dbReference>
<evidence type="ECO:0000256" key="5">
    <source>
        <dbReference type="ARBA" id="ARBA00023125"/>
    </source>
</evidence>
<dbReference type="InParanoid" id="A0A165CLQ6"/>
<evidence type="ECO:0000259" key="10">
    <source>
        <dbReference type="PROSITE" id="PS51194"/>
    </source>
</evidence>
<keyword evidence="12" id="KW-1185">Reference proteome</keyword>
<comment type="similarity">
    <text evidence="1">Belongs to the helicase family. RecQ subfamily.</text>
</comment>
<dbReference type="InterPro" id="IPR011545">
    <property type="entry name" value="DEAD/DEAH_box_helicase_dom"/>
</dbReference>
<dbReference type="PANTHER" id="PTHR13710">
    <property type="entry name" value="DNA HELICASE RECQ FAMILY MEMBER"/>
    <property type="match status" value="1"/>
</dbReference>
<proteinExistence type="inferred from homology"/>
<comment type="catalytic activity">
    <reaction evidence="6">
        <text>Couples ATP hydrolysis with the unwinding of duplex DNA by translocating in the 3'-5' direction.</text>
        <dbReference type="EC" id="5.6.2.4"/>
    </reaction>
</comment>
<dbReference type="InterPro" id="IPR027417">
    <property type="entry name" value="P-loop_NTPase"/>
</dbReference>
<dbReference type="GO" id="GO:0016787">
    <property type="term" value="F:hydrolase activity"/>
    <property type="evidence" value="ECO:0007669"/>
    <property type="project" value="UniProtKB-KW"/>
</dbReference>
<feature type="domain" description="Helicase C-terminal" evidence="10">
    <location>
        <begin position="238"/>
        <end position="393"/>
    </location>
</feature>
<evidence type="ECO:0000256" key="7">
    <source>
        <dbReference type="ARBA" id="ARBA00034808"/>
    </source>
</evidence>
<dbReference type="SMART" id="SM00490">
    <property type="entry name" value="HELICc"/>
    <property type="match status" value="1"/>
</dbReference>
<feature type="compositionally biased region" description="Low complexity" evidence="8">
    <location>
        <begin position="419"/>
        <end position="435"/>
    </location>
</feature>
<feature type="region of interest" description="Disordered" evidence="8">
    <location>
        <begin position="668"/>
        <end position="690"/>
    </location>
</feature>
<evidence type="ECO:0000256" key="2">
    <source>
        <dbReference type="ARBA" id="ARBA00022741"/>
    </source>
</evidence>
<dbReference type="Pfam" id="PF00270">
    <property type="entry name" value="DEAD"/>
    <property type="match status" value="1"/>
</dbReference>
<keyword evidence="2" id="KW-0547">Nucleotide-binding</keyword>
<keyword evidence="5" id="KW-0238">DNA-binding</keyword>
<dbReference type="InterPro" id="IPR001650">
    <property type="entry name" value="Helicase_C-like"/>
</dbReference>
<dbReference type="GO" id="GO:0000724">
    <property type="term" value="P:double-strand break repair via homologous recombination"/>
    <property type="evidence" value="ECO:0007669"/>
    <property type="project" value="TreeGrafter"/>
</dbReference>
<dbReference type="GO" id="GO:0005694">
    <property type="term" value="C:chromosome"/>
    <property type="evidence" value="ECO:0007669"/>
    <property type="project" value="TreeGrafter"/>
</dbReference>
<accession>A0A165CLQ6</accession>
<dbReference type="PROSITE" id="PS51194">
    <property type="entry name" value="HELICASE_CTER"/>
    <property type="match status" value="1"/>
</dbReference>
<gene>
    <name evidence="11" type="ORF">EXIGLDRAFT_626683</name>
</gene>
<feature type="domain" description="Helicase ATP-binding" evidence="9">
    <location>
        <begin position="38"/>
        <end position="212"/>
    </location>
</feature>
<dbReference type="GO" id="GO:0005524">
    <property type="term" value="F:ATP binding"/>
    <property type="evidence" value="ECO:0007669"/>
    <property type="project" value="UniProtKB-KW"/>
</dbReference>
<evidence type="ECO:0000256" key="8">
    <source>
        <dbReference type="SAM" id="MobiDB-lite"/>
    </source>
</evidence>
<dbReference type="GO" id="GO:0043138">
    <property type="term" value="F:3'-5' DNA helicase activity"/>
    <property type="evidence" value="ECO:0007669"/>
    <property type="project" value="UniProtKB-EC"/>
</dbReference>
<evidence type="ECO:0000313" key="12">
    <source>
        <dbReference type="Proteomes" id="UP000077266"/>
    </source>
</evidence>
<dbReference type="SUPFAM" id="SSF52540">
    <property type="entry name" value="P-loop containing nucleoside triphosphate hydrolases"/>
    <property type="match status" value="1"/>
</dbReference>